<evidence type="ECO:0000256" key="4">
    <source>
        <dbReference type="SAM" id="Coils"/>
    </source>
</evidence>
<feature type="region of interest" description="Disordered" evidence="5">
    <location>
        <begin position="477"/>
        <end position="537"/>
    </location>
</feature>
<dbReference type="GO" id="GO:0032991">
    <property type="term" value="C:protein-containing complex"/>
    <property type="evidence" value="ECO:0007669"/>
    <property type="project" value="UniProtKB-ARBA"/>
</dbReference>
<dbReference type="GO" id="GO:0035493">
    <property type="term" value="P:SNARE complex assembly"/>
    <property type="evidence" value="ECO:0007669"/>
    <property type="project" value="TreeGrafter"/>
</dbReference>
<feature type="compositionally biased region" description="Polar residues" evidence="5">
    <location>
        <begin position="281"/>
        <end position="293"/>
    </location>
</feature>
<accession>A0A9Q8ZBF7</accession>
<organism evidence="6 7">
    <name type="scientific">Curvularia clavata</name>
    <dbReference type="NCBI Taxonomy" id="95742"/>
    <lineage>
        <taxon>Eukaryota</taxon>
        <taxon>Fungi</taxon>
        <taxon>Dikarya</taxon>
        <taxon>Ascomycota</taxon>
        <taxon>Pezizomycotina</taxon>
        <taxon>Dothideomycetes</taxon>
        <taxon>Pleosporomycetidae</taxon>
        <taxon>Pleosporales</taxon>
        <taxon>Pleosporineae</taxon>
        <taxon>Pleosporaceae</taxon>
        <taxon>Curvularia</taxon>
    </lineage>
</organism>
<dbReference type="OrthoDB" id="16772at2759"/>
<dbReference type="AlphaFoldDB" id="A0A9Q8ZBF7"/>
<evidence type="ECO:0000313" key="6">
    <source>
        <dbReference type="EMBL" id="USP77253.1"/>
    </source>
</evidence>
<dbReference type="GO" id="GO:0005768">
    <property type="term" value="C:endosome"/>
    <property type="evidence" value="ECO:0007669"/>
    <property type="project" value="TreeGrafter"/>
</dbReference>
<keyword evidence="3 4" id="KW-0175">Coiled coil</keyword>
<dbReference type="Proteomes" id="UP001056012">
    <property type="component" value="Chromosome 3"/>
</dbReference>
<dbReference type="Pfam" id="PF10186">
    <property type="entry name" value="ATG14"/>
    <property type="match status" value="1"/>
</dbReference>
<protein>
    <recommendedName>
        <fullName evidence="2">Autophagy-related protein 14</fullName>
    </recommendedName>
</protein>
<dbReference type="EMBL" id="CP089276">
    <property type="protein sequence ID" value="USP77253.1"/>
    <property type="molecule type" value="Genomic_DNA"/>
</dbReference>
<feature type="region of interest" description="Disordered" evidence="5">
    <location>
        <begin position="275"/>
        <end position="295"/>
    </location>
</feature>
<dbReference type="PANTHER" id="PTHR15157">
    <property type="entry name" value="UV RADIATION RESISTANCE-ASSOCIATED GENE PROTEIN"/>
    <property type="match status" value="1"/>
</dbReference>
<gene>
    <name evidence="6" type="ORF">yc1106_04527</name>
</gene>
<feature type="compositionally biased region" description="Polar residues" evidence="5">
    <location>
        <begin position="492"/>
        <end position="501"/>
    </location>
</feature>
<keyword evidence="7" id="KW-1185">Reference proteome</keyword>
<dbReference type="GO" id="GO:0000149">
    <property type="term" value="F:SNARE binding"/>
    <property type="evidence" value="ECO:0007669"/>
    <property type="project" value="TreeGrafter"/>
</dbReference>
<evidence type="ECO:0000256" key="3">
    <source>
        <dbReference type="ARBA" id="ARBA00023054"/>
    </source>
</evidence>
<dbReference type="InterPro" id="IPR018791">
    <property type="entry name" value="UV_resistance/autophagy_Atg14"/>
</dbReference>
<dbReference type="VEuPathDB" id="FungiDB:yc1106_04527"/>
<feature type="coiled-coil region" evidence="4">
    <location>
        <begin position="102"/>
        <end position="129"/>
    </location>
</feature>
<proteinExistence type="inferred from homology"/>
<evidence type="ECO:0000256" key="5">
    <source>
        <dbReference type="SAM" id="MobiDB-lite"/>
    </source>
</evidence>
<reference evidence="6" key="1">
    <citation type="submission" date="2021-12" db="EMBL/GenBank/DDBJ databases">
        <title>Curvularia clavata genome.</title>
        <authorList>
            <person name="Cao Y."/>
        </authorList>
    </citation>
    <scope>NUCLEOTIDE SEQUENCE</scope>
    <source>
        <strain evidence="6">Yc1106</strain>
    </source>
</reference>
<dbReference type="PANTHER" id="PTHR15157:SF13">
    <property type="entry name" value="AUTOPHAGY-RELATED PROTEIN 14"/>
    <property type="match status" value="1"/>
</dbReference>
<evidence type="ECO:0000313" key="7">
    <source>
        <dbReference type="Proteomes" id="UP001056012"/>
    </source>
</evidence>
<dbReference type="GO" id="GO:0000323">
    <property type="term" value="C:lytic vacuole"/>
    <property type="evidence" value="ECO:0007669"/>
    <property type="project" value="TreeGrafter"/>
</dbReference>
<comment type="similarity">
    <text evidence="1">Belongs to the ATG14 family.</text>
</comment>
<evidence type="ECO:0000256" key="1">
    <source>
        <dbReference type="ARBA" id="ARBA00009574"/>
    </source>
</evidence>
<evidence type="ECO:0000256" key="2">
    <source>
        <dbReference type="ARBA" id="ARBA00013807"/>
    </source>
</evidence>
<name>A0A9Q8ZBF7_CURCL</name>
<sequence length="537" mass="59979">MECDICGKAGGLSQPFHCMTCARAYLEQPRIELARTLIDRDGVEKHVKAIINGSEDQAIQHVSLVDSKGGLLVDRQECTNNLNWQRIKSETTEIQERVKVISEHAGRLREQIEATRKELEAKRAANAQRKSDLSSATYGIESRRANELDKVQQKIKRLDYNADKMHHDTIDLRMQLCTTAAKLAGLKMQRRKTRDGSIKEVFNIGPGSRLRIHDLRDMNDVPPDGLSASLAAVAQLLVRVAAYLGIRLPAEITLPHSDYPQPTIFSPASSYQGKKVPFPGSTPSHSSNASPEASRTLEARIHLPKPRTLFVDRPLSHLSAEDPPAYSSFIEGVSLLAYNVAWLCRTQGMKDSFKQWEDTCSMGRNLYRLLITQESHNPQRLENPFDKDITTSKSSRFILRKTPVGFGQLSHATSHSYLGMAENANYISGWGLSPTKVVDELKAFLLAEQQAQEWDVLNQKEWEDMENLIAEDPVLVGDKRRGNTGLDDGRSYLTSATTNRKPSPLRKTDTSEGEQAARKKGVSGYVKLKSRPGDSAY</sequence>